<reference evidence="1" key="1">
    <citation type="journal article" date="2020" name="Nature">
        <title>Giant virus diversity and host interactions through global metagenomics.</title>
        <authorList>
            <person name="Schulz F."/>
            <person name="Roux S."/>
            <person name="Paez-Espino D."/>
            <person name="Jungbluth S."/>
            <person name="Walsh D.A."/>
            <person name="Denef V.J."/>
            <person name="McMahon K.D."/>
            <person name="Konstantinidis K.T."/>
            <person name="Eloe-Fadrosh E.A."/>
            <person name="Kyrpides N.C."/>
            <person name="Woyke T."/>
        </authorList>
    </citation>
    <scope>NUCLEOTIDE SEQUENCE</scope>
    <source>
        <strain evidence="1">GVMAG-S-3300012000-53</strain>
    </source>
</reference>
<dbReference type="AlphaFoldDB" id="A0A6C0KJJ5"/>
<accession>A0A6C0KJJ5</accession>
<proteinExistence type="predicted"/>
<evidence type="ECO:0000313" key="1">
    <source>
        <dbReference type="EMBL" id="QHU16850.1"/>
    </source>
</evidence>
<sequence>MLTEEQIKRNQLVEYKKQQRYFLLTSRFNNHTKKENEDYRRLHHINGSIYCSPGKISVDIPNDANAFILEMNNDTNKIMAVGWIKNHPLIGKYYVYEENNYNRYVYRGKRIAREEMSQKEELIMKVFDILCFTGNRHMKRGQGLTSFPIELLYKYREQLDLVEFIKDMFKKRYVDPEKYKIDK</sequence>
<protein>
    <submittedName>
        <fullName evidence="1">Uncharacterized protein</fullName>
    </submittedName>
</protein>
<dbReference type="EMBL" id="MN740891">
    <property type="protein sequence ID" value="QHU16850.1"/>
    <property type="molecule type" value="Genomic_DNA"/>
</dbReference>
<name>A0A6C0KJJ5_9ZZZZ</name>
<organism evidence="1">
    <name type="scientific">viral metagenome</name>
    <dbReference type="NCBI Taxonomy" id="1070528"/>
    <lineage>
        <taxon>unclassified sequences</taxon>
        <taxon>metagenomes</taxon>
        <taxon>organismal metagenomes</taxon>
    </lineage>
</organism>